<accession>A0A9D4PSY0</accession>
<dbReference type="GO" id="GO:0031593">
    <property type="term" value="F:polyubiquitin modification-dependent protein binding"/>
    <property type="evidence" value="ECO:0007669"/>
    <property type="project" value="TreeGrafter"/>
</dbReference>
<proteinExistence type="predicted"/>
<evidence type="ECO:0000313" key="3">
    <source>
        <dbReference type="Proteomes" id="UP000821837"/>
    </source>
</evidence>
<dbReference type="VEuPathDB" id="VectorBase:RSAN_054376"/>
<gene>
    <name evidence="2" type="ORF">HPB52_023865</name>
</gene>
<dbReference type="EMBL" id="JABSTV010001251">
    <property type="protein sequence ID" value="KAH7952530.1"/>
    <property type="molecule type" value="Genomic_DNA"/>
</dbReference>
<dbReference type="Gene3D" id="3.10.20.90">
    <property type="entry name" value="Phosphatidylinositol 3-kinase Catalytic Subunit, Chain A, domain 1"/>
    <property type="match status" value="2"/>
</dbReference>
<dbReference type="GO" id="GO:0006511">
    <property type="term" value="P:ubiquitin-dependent protein catabolic process"/>
    <property type="evidence" value="ECO:0007669"/>
    <property type="project" value="TreeGrafter"/>
</dbReference>
<feature type="domain" description="Ubiquitin-like" evidence="1">
    <location>
        <begin position="363"/>
        <end position="438"/>
    </location>
</feature>
<dbReference type="Pfam" id="PF00240">
    <property type="entry name" value="ubiquitin"/>
    <property type="match status" value="2"/>
</dbReference>
<sequence>MACDCRLAWILRIENATQSEKFRRELRHVSCVFSDPARGKSLKLVSMNESRSSSMSLAEARFHSDSWILRLSGCLTPLNSEDRLPERQSRGGYTVLTATLAITASLLELTSLLSRSLFGTRRLSIFNGGLFFTLRLLLLAKVSSQLATFLAMSREVRALVARAAEYEPSLSIVTALAAAAVTVWDSAPGILAKCFAEVFVQYLRAENMALEAAAHGQVVVVGAEQRRDDLRTVLADCRANVEAVLRLVKAAQSLLGTPLLLSFGANMGVVCAVLYSLTDSSTPTGLIMSGILYSSLNFADALDVAFASESLANEVAEMKWTLRSLPFQGHLDKFAKDVAELPGGSNGDDDLHTNEEDVSREPLQLTVLSLMNKRTHVEAFASDSVLDLKLLLQDILLVPADQQLLVYRYQALTDSDTLEECGLRDGAQLTLILRMRGGDPTPVVLHDDEPLELSILIKRGKCVVVASRFGATVGSVKQSIEKLTGLPAARQTLTFRGQDMSDEHTLAHYELRDRCAVFLALEATADVDASAAAADNSQEPAVSLAGIAERLWNLFF</sequence>
<dbReference type="SMART" id="SM00213">
    <property type="entry name" value="UBQ"/>
    <property type="match status" value="2"/>
</dbReference>
<dbReference type="PROSITE" id="PS50053">
    <property type="entry name" value="UBIQUITIN_2"/>
    <property type="match status" value="2"/>
</dbReference>
<reference evidence="2" key="1">
    <citation type="journal article" date="2020" name="Cell">
        <title>Large-Scale Comparative Analyses of Tick Genomes Elucidate Their Genetic Diversity and Vector Capacities.</title>
        <authorList>
            <consortium name="Tick Genome and Microbiome Consortium (TIGMIC)"/>
            <person name="Jia N."/>
            <person name="Wang J."/>
            <person name="Shi W."/>
            <person name="Du L."/>
            <person name="Sun Y."/>
            <person name="Zhan W."/>
            <person name="Jiang J.F."/>
            <person name="Wang Q."/>
            <person name="Zhang B."/>
            <person name="Ji P."/>
            <person name="Bell-Sakyi L."/>
            <person name="Cui X.M."/>
            <person name="Yuan T.T."/>
            <person name="Jiang B.G."/>
            <person name="Yang W.F."/>
            <person name="Lam T.T."/>
            <person name="Chang Q.C."/>
            <person name="Ding S.J."/>
            <person name="Wang X.J."/>
            <person name="Zhu J.G."/>
            <person name="Ruan X.D."/>
            <person name="Zhao L."/>
            <person name="Wei J.T."/>
            <person name="Ye R.Z."/>
            <person name="Que T.C."/>
            <person name="Du C.H."/>
            <person name="Zhou Y.H."/>
            <person name="Cheng J.X."/>
            <person name="Dai P.F."/>
            <person name="Guo W.B."/>
            <person name="Han X.H."/>
            <person name="Huang E.J."/>
            <person name="Li L.F."/>
            <person name="Wei W."/>
            <person name="Gao Y.C."/>
            <person name="Liu J.Z."/>
            <person name="Shao H.Z."/>
            <person name="Wang X."/>
            <person name="Wang C.C."/>
            <person name="Yang T.C."/>
            <person name="Huo Q.B."/>
            <person name="Li W."/>
            <person name="Chen H.Y."/>
            <person name="Chen S.E."/>
            <person name="Zhou L.G."/>
            <person name="Ni X.B."/>
            <person name="Tian J.H."/>
            <person name="Sheng Y."/>
            <person name="Liu T."/>
            <person name="Pan Y.S."/>
            <person name="Xia L.Y."/>
            <person name="Li J."/>
            <person name="Zhao F."/>
            <person name="Cao W.C."/>
        </authorList>
    </citation>
    <scope>NUCLEOTIDE SEQUENCE</scope>
    <source>
        <strain evidence="2">Rsan-2018</strain>
    </source>
</reference>
<organism evidence="2 3">
    <name type="scientific">Rhipicephalus sanguineus</name>
    <name type="common">Brown dog tick</name>
    <name type="synonym">Ixodes sanguineus</name>
    <dbReference type="NCBI Taxonomy" id="34632"/>
    <lineage>
        <taxon>Eukaryota</taxon>
        <taxon>Metazoa</taxon>
        <taxon>Ecdysozoa</taxon>
        <taxon>Arthropoda</taxon>
        <taxon>Chelicerata</taxon>
        <taxon>Arachnida</taxon>
        <taxon>Acari</taxon>
        <taxon>Parasitiformes</taxon>
        <taxon>Ixodida</taxon>
        <taxon>Ixodoidea</taxon>
        <taxon>Ixodidae</taxon>
        <taxon>Rhipicephalinae</taxon>
        <taxon>Rhipicephalus</taxon>
        <taxon>Rhipicephalus</taxon>
    </lineage>
</organism>
<name>A0A9D4PSY0_RHISA</name>
<dbReference type="VEuPathDB" id="VectorBase:RSAN_048024"/>
<feature type="domain" description="Ubiquitin-like" evidence="1">
    <location>
        <begin position="451"/>
        <end position="526"/>
    </location>
</feature>
<evidence type="ECO:0000259" key="1">
    <source>
        <dbReference type="PROSITE" id="PS50053"/>
    </source>
</evidence>
<dbReference type="InterPro" id="IPR000626">
    <property type="entry name" value="Ubiquitin-like_dom"/>
</dbReference>
<comment type="caution">
    <text evidence="2">The sequence shown here is derived from an EMBL/GenBank/DDBJ whole genome shotgun (WGS) entry which is preliminary data.</text>
</comment>
<dbReference type="VEuPathDB" id="VectorBase:RSAN_038218"/>
<dbReference type="AlphaFoldDB" id="A0A9D4PSY0"/>
<dbReference type="Proteomes" id="UP000821837">
    <property type="component" value="Chromosome 5"/>
</dbReference>
<dbReference type="InterPro" id="IPR029071">
    <property type="entry name" value="Ubiquitin-like_domsf"/>
</dbReference>
<protein>
    <recommendedName>
        <fullName evidence="1">Ubiquitin-like domain-containing protein</fullName>
    </recommendedName>
</protein>
<dbReference type="InterPro" id="IPR015496">
    <property type="entry name" value="Ubiquilin"/>
</dbReference>
<keyword evidence="3" id="KW-1185">Reference proteome</keyword>
<reference evidence="2" key="2">
    <citation type="submission" date="2021-09" db="EMBL/GenBank/DDBJ databases">
        <authorList>
            <person name="Jia N."/>
            <person name="Wang J."/>
            <person name="Shi W."/>
            <person name="Du L."/>
            <person name="Sun Y."/>
            <person name="Zhan W."/>
            <person name="Jiang J."/>
            <person name="Wang Q."/>
            <person name="Zhang B."/>
            <person name="Ji P."/>
            <person name="Sakyi L.B."/>
            <person name="Cui X."/>
            <person name="Yuan T."/>
            <person name="Jiang B."/>
            <person name="Yang W."/>
            <person name="Lam T.T.-Y."/>
            <person name="Chang Q."/>
            <person name="Ding S."/>
            <person name="Wang X."/>
            <person name="Zhu J."/>
            <person name="Ruan X."/>
            <person name="Zhao L."/>
            <person name="Wei J."/>
            <person name="Que T."/>
            <person name="Du C."/>
            <person name="Cheng J."/>
            <person name="Dai P."/>
            <person name="Han X."/>
            <person name="Huang E."/>
            <person name="Gao Y."/>
            <person name="Liu J."/>
            <person name="Shao H."/>
            <person name="Ye R."/>
            <person name="Li L."/>
            <person name="Wei W."/>
            <person name="Wang X."/>
            <person name="Wang C."/>
            <person name="Huo Q."/>
            <person name="Li W."/>
            <person name="Guo W."/>
            <person name="Chen H."/>
            <person name="Chen S."/>
            <person name="Zhou L."/>
            <person name="Zhou L."/>
            <person name="Ni X."/>
            <person name="Tian J."/>
            <person name="Zhou Y."/>
            <person name="Sheng Y."/>
            <person name="Liu T."/>
            <person name="Pan Y."/>
            <person name="Xia L."/>
            <person name="Li J."/>
            <person name="Zhao F."/>
            <person name="Cao W."/>
        </authorList>
    </citation>
    <scope>NUCLEOTIDE SEQUENCE</scope>
    <source>
        <strain evidence="2">Rsan-2018</strain>
        <tissue evidence="2">Larvae</tissue>
    </source>
</reference>
<dbReference type="CDD" id="cd17039">
    <property type="entry name" value="Ubl_ubiquitin_like"/>
    <property type="match status" value="2"/>
</dbReference>
<evidence type="ECO:0000313" key="2">
    <source>
        <dbReference type="EMBL" id="KAH7952530.1"/>
    </source>
</evidence>
<dbReference type="GO" id="GO:0005829">
    <property type="term" value="C:cytosol"/>
    <property type="evidence" value="ECO:0007669"/>
    <property type="project" value="TreeGrafter"/>
</dbReference>
<dbReference type="PANTHER" id="PTHR10677:SF3">
    <property type="entry name" value="FI07626P-RELATED"/>
    <property type="match status" value="1"/>
</dbReference>
<dbReference type="PANTHER" id="PTHR10677">
    <property type="entry name" value="UBIQUILIN"/>
    <property type="match status" value="1"/>
</dbReference>
<dbReference type="SUPFAM" id="SSF54236">
    <property type="entry name" value="Ubiquitin-like"/>
    <property type="match status" value="2"/>
</dbReference>